<reference evidence="1 2" key="1">
    <citation type="journal article" date="2020" name="Fungal Divers.">
        <title>Resolving the Mortierellaceae phylogeny through synthesis of multi-gene phylogenetics and phylogenomics.</title>
        <authorList>
            <person name="Vandepol N."/>
            <person name="Liber J."/>
            <person name="Desiro A."/>
            <person name="Na H."/>
            <person name="Kennedy M."/>
            <person name="Barry K."/>
            <person name="Grigoriev I.V."/>
            <person name="Miller A.N."/>
            <person name="O'Donnell K."/>
            <person name="Stajich J.E."/>
            <person name="Bonito G."/>
        </authorList>
    </citation>
    <scope>NUCLEOTIDE SEQUENCE [LARGE SCALE GENOMIC DNA]</scope>
    <source>
        <strain evidence="1 2">AD045</strain>
    </source>
</reference>
<gene>
    <name evidence="1" type="ORF">BGZ96_001906</name>
</gene>
<proteinExistence type="predicted"/>
<accession>A0ABQ7JLH5</accession>
<organism evidence="1 2">
    <name type="scientific">Linnemannia gamsii</name>
    <dbReference type="NCBI Taxonomy" id="64522"/>
    <lineage>
        <taxon>Eukaryota</taxon>
        <taxon>Fungi</taxon>
        <taxon>Fungi incertae sedis</taxon>
        <taxon>Mucoromycota</taxon>
        <taxon>Mortierellomycotina</taxon>
        <taxon>Mortierellomycetes</taxon>
        <taxon>Mortierellales</taxon>
        <taxon>Mortierellaceae</taxon>
        <taxon>Linnemannia</taxon>
    </lineage>
</organism>
<keyword evidence="2" id="KW-1185">Reference proteome</keyword>
<sequence>MFDHFTTLARCLSPVPAHVPDGVWFFPDKQYAGSLVIKFYSDSVLQLMHKENDISSDVRACFLKANVEANLSLADIRHEYEDTCTPSNIKGILRIHLAFQHVQNGTPATYVKKDPTSGVEDAMVYIDLSNMDSFFDEGVKAHRDDMINLKRLIIWTSSIGHDADSQEPMSILL</sequence>
<evidence type="ECO:0000313" key="1">
    <source>
        <dbReference type="EMBL" id="KAG0279582.1"/>
    </source>
</evidence>
<dbReference type="Proteomes" id="UP001194696">
    <property type="component" value="Unassembled WGS sequence"/>
</dbReference>
<protein>
    <submittedName>
        <fullName evidence="1">Uncharacterized protein</fullName>
    </submittedName>
</protein>
<name>A0ABQ7JLH5_9FUNG</name>
<comment type="caution">
    <text evidence="1">The sequence shown here is derived from an EMBL/GenBank/DDBJ whole genome shotgun (WGS) entry which is preliminary data.</text>
</comment>
<evidence type="ECO:0000313" key="2">
    <source>
        <dbReference type="Proteomes" id="UP001194696"/>
    </source>
</evidence>
<dbReference type="EMBL" id="JAAAIM010001339">
    <property type="protein sequence ID" value="KAG0279582.1"/>
    <property type="molecule type" value="Genomic_DNA"/>
</dbReference>